<dbReference type="Pfam" id="PF13376">
    <property type="entry name" value="OmdA"/>
    <property type="match status" value="1"/>
</dbReference>
<dbReference type="Pfam" id="PF08922">
    <property type="entry name" value="DUF1905"/>
    <property type="match status" value="1"/>
</dbReference>
<dbReference type="Gene3D" id="2.40.30.100">
    <property type="entry name" value="AF2212/PG0164-like"/>
    <property type="match status" value="1"/>
</dbReference>
<protein>
    <submittedName>
        <fullName evidence="1">DUF1905 domain-containing protein</fullName>
    </submittedName>
</protein>
<keyword evidence="2" id="KW-1185">Reference proteome</keyword>
<name>A0A939PJL5_9ACTN</name>
<reference evidence="1" key="1">
    <citation type="submission" date="2021-03" db="EMBL/GenBank/DDBJ databases">
        <authorList>
            <person name="Kanchanasin P."/>
            <person name="Saeng-In P."/>
            <person name="Phongsopitanun W."/>
            <person name="Yuki M."/>
            <person name="Kudo T."/>
            <person name="Ohkuma M."/>
            <person name="Tanasupawat S."/>
        </authorList>
    </citation>
    <scope>NUCLEOTIDE SEQUENCE</scope>
    <source>
        <strain evidence="1">GKU 128</strain>
    </source>
</reference>
<evidence type="ECO:0000313" key="1">
    <source>
        <dbReference type="EMBL" id="MBO2453358.1"/>
    </source>
</evidence>
<gene>
    <name evidence="1" type="ORF">J4573_40135</name>
</gene>
<proteinExistence type="predicted"/>
<dbReference type="SUPFAM" id="SSF141694">
    <property type="entry name" value="AF2212/PG0164-like"/>
    <property type="match status" value="1"/>
</dbReference>
<evidence type="ECO:0000313" key="2">
    <source>
        <dbReference type="Proteomes" id="UP000669179"/>
    </source>
</evidence>
<dbReference type="AlphaFoldDB" id="A0A939PJL5"/>
<dbReference type="RefSeq" id="WP_208261383.1">
    <property type="nucleotide sequence ID" value="NZ_JAGEOJ010000020.1"/>
</dbReference>
<accession>A0A939PJL5</accession>
<sequence length="146" mass="15770">MRFTATVIPSGNATGVEVPAEVVEALGGGRRPPVVITINGHTWRSRIALMRGQILIGISAAHRAGSGIEAGDQVEVDVELDEEPRVVEEPADFAAALDADPAVRAAYDRLAFSHRRQHVMAVEGAKKPETRQRRIEKAIEMIRDGA</sequence>
<dbReference type="InterPro" id="IPR037079">
    <property type="entry name" value="AF2212/PG0164-like_sf"/>
</dbReference>
<dbReference type="InterPro" id="IPR015018">
    <property type="entry name" value="DUF1905"/>
</dbReference>
<dbReference type="Proteomes" id="UP000669179">
    <property type="component" value="Unassembled WGS sequence"/>
</dbReference>
<dbReference type="EMBL" id="JAGEOJ010000020">
    <property type="protein sequence ID" value="MBO2453358.1"/>
    <property type="molecule type" value="Genomic_DNA"/>
</dbReference>
<organism evidence="1 2">
    <name type="scientific">Actinomadura barringtoniae</name>
    <dbReference type="NCBI Taxonomy" id="1427535"/>
    <lineage>
        <taxon>Bacteria</taxon>
        <taxon>Bacillati</taxon>
        <taxon>Actinomycetota</taxon>
        <taxon>Actinomycetes</taxon>
        <taxon>Streptosporangiales</taxon>
        <taxon>Thermomonosporaceae</taxon>
        <taxon>Actinomadura</taxon>
    </lineage>
</organism>
<comment type="caution">
    <text evidence="1">The sequence shown here is derived from an EMBL/GenBank/DDBJ whole genome shotgun (WGS) entry which is preliminary data.</text>
</comment>